<dbReference type="SUPFAM" id="SSF54160">
    <property type="entry name" value="Chromo domain-like"/>
    <property type="match status" value="1"/>
</dbReference>
<keyword evidence="6" id="KW-1185">Reference proteome</keyword>
<dbReference type="CDD" id="cd00034">
    <property type="entry name" value="CSD"/>
    <property type="match status" value="1"/>
</dbReference>
<proteinExistence type="predicted"/>
<reference evidence="5" key="2">
    <citation type="submission" date="2014-03" db="EMBL/GenBank/DDBJ databases">
        <title>The whipworm genome and dual-species transcriptomics of an intimate host-pathogen interaction.</title>
        <authorList>
            <person name="Foth B.J."/>
            <person name="Tsai I.J."/>
            <person name="Reid A.J."/>
            <person name="Bancroft A.J."/>
            <person name="Nichol S."/>
            <person name="Tracey A."/>
            <person name="Holroyd N."/>
            <person name="Cotton J.A."/>
            <person name="Stanley E.J."/>
            <person name="Zarowiecki M."/>
            <person name="Liu J.Z."/>
            <person name="Huckvale T."/>
            <person name="Cooper P.J."/>
            <person name="Grencis R.K."/>
            <person name="Berriman M."/>
        </authorList>
    </citation>
    <scope>NUCLEOTIDE SEQUENCE [LARGE SCALE GENOMIC DNA]</scope>
</reference>
<dbReference type="AlphaFoldDB" id="A0A077YZK5"/>
<name>A0A077YZK5_TRITR</name>
<dbReference type="GO" id="GO:0005634">
    <property type="term" value="C:nucleus"/>
    <property type="evidence" value="ECO:0007669"/>
    <property type="project" value="UniProtKB-SubCell"/>
</dbReference>
<dbReference type="InterPro" id="IPR016197">
    <property type="entry name" value="Chromo-like_dom_sf"/>
</dbReference>
<dbReference type="InterPro" id="IPR008251">
    <property type="entry name" value="Chromo_shadow_dom"/>
</dbReference>
<dbReference type="STRING" id="36087.A0A077YZK5"/>
<keyword evidence="2" id="KW-0539">Nucleus</keyword>
<feature type="region of interest" description="Disordered" evidence="3">
    <location>
        <begin position="114"/>
        <end position="152"/>
    </location>
</feature>
<dbReference type="OrthoDB" id="433924at2759"/>
<gene>
    <name evidence="5" type="ORF">TTRE_0000148501</name>
</gene>
<dbReference type="Proteomes" id="UP000030665">
    <property type="component" value="Unassembled WGS sequence"/>
</dbReference>
<feature type="compositionally biased region" description="Polar residues" evidence="3">
    <location>
        <begin position="14"/>
        <end position="23"/>
    </location>
</feature>
<accession>A0A077YZK5</accession>
<dbReference type="Gene3D" id="2.40.50.40">
    <property type="match status" value="1"/>
</dbReference>
<reference evidence="5" key="1">
    <citation type="submission" date="2014-01" db="EMBL/GenBank/DDBJ databases">
        <authorList>
            <person name="Aslett M."/>
        </authorList>
    </citation>
    <scope>NUCLEOTIDE SEQUENCE</scope>
</reference>
<organism evidence="5 6">
    <name type="scientific">Trichuris trichiura</name>
    <name type="common">Whipworm</name>
    <name type="synonym">Trichocephalus trichiurus</name>
    <dbReference type="NCBI Taxonomy" id="36087"/>
    <lineage>
        <taxon>Eukaryota</taxon>
        <taxon>Metazoa</taxon>
        <taxon>Ecdysozoa</taxon>
        <taxon>Nematoda</taxon>
        <taxon>Enoplea</taxon>
        <taxon>Dorylaimia</taxon>
        <taxon>Trichinellida</taxon>
        <taxon>Trichuridae</taxon>
        <taxon>Trichuris</taxon>
    </lineage>
</organism>
<evidence type="ECO:0000256" key="3">
    <source>
        <dbReference type="SAM" id="MobiDB-lite"/>
    </source>
</evidence>
<evidence type="ECO:0000256" key="1">
    <source>
        <dbReference type="ARBA" id="ARBA00004123"/>
    </source>
</evidence>
<evidence type="ECO:0000259" key="4">
    <source>
        <dbReference type="SMART" id="SM00300"/>
    </source>
</evidence>
<feature type="region of interest" description="Disordered" evidence="3">
    <location>
        <begin position="1"/>
        <end position="35"/>
    </location>
</feature>
<sequence length="229" mass="25609">MSTRPKRSDKADNSSDQAKSESGSGKVGKAEGVDDCDKAIDDCGKIMEENVKNETSTSAVAPSQDRVLRPRGFRRNVKELFSITQYCMYTRHKKRHSNSSPKVIAREPLNIVKKRKLTPIPEEPETPIPQEEPEVGPSSSGTEKPEDMLPSNGFERGLTVEAIIAALDITGDKMFLVKFKNQEQLELIPLSTAKRLCPYVVVAFYEARLRLQWIQDNSASHILSMDDET</sequence>
<evidence type="ECO:0000313" key="6">
    <source>
        <dbReference type="Proteomes" id="UP000030665"/>
    </source>
</evidence>
<feature type="compositionally biased region" description="Basic and acidic residues" evidence="3">
    <location>
        <begin position="1"/>
        <end position="13"/>
    </location>
</feature>
<dbReference type="EMBL" id="HG805844">
    <property type="protein sequence ID" value="CDW53221.1"/>
    <property type="molecule type" value="Genomic_DNA"/>
</dbReference>
<comment type="subcellular location">
    <subcellularLocation>
        <location evidence="1">Nucleus</location>
    </subcellularLocation>
</comment>
<evidence type="ECO:0000313" key="5">
    <source>
        <dbReference type="EMBL" id="CDW53221.1"/>
    </source>
</evidence>
<dbReference type="Pfam" id="PF01393">
    <property type="entry name" value="Chromo_shadow"/>
    <property type="match status" value="1"/>
</dbReference>
<dbReference type="SMART" id="SM00300">
    <property type="entry name" value="ChSh"/>
    <property type="match status" value="1"/>
</dbReference>
<evidence type="ECO:0000256" key="2">
    <source>
        <dbReference type="ARBA" id="ARBA00023242"/>
    </source>
</evidence>
<protein>
    <submittedName>
        <fullName evidence="5">Chromo shadow domain containing protein</fullName>
    </submittedName>
</protein>
<feature type="domain" description="Chromo shadow" evidence="4">
    <location>
        <begin position="152"/>
        <end position="214"/>
    </location>
</feature>